<dbReference type="PANTHER" id="PTHR30097">
    <property type="entry name" value="CATION EFFLUX SYSTEM PROTEIN CUSB"/>
    <property type="match status" value="1"/>
</dbReference>
<dbReference type="Pfam" id="PF25967">
    <property type="entry name" value="RND-MFP_C"/>
    <property type="match status" value="1"/>
</dbReference>
<dbReference type="GO" id="GO:0015679">
    <property type="term" value="P:plasma membrane copper ion transport"/>
    <property type="evidence" value="ECO:0007669"/>
    <property type="project" value="TreeGrafter"/>
</dbReference>
<organism evidence="3 4">
    <name type="scientific">Rhodanobacter glycinis</name>
    <dbReference type="NCBI Taxonomy" id="582702"/>
    <lineage>
        <taxon>Bacteria</taxon>
        <taxon>Pseudomonadati</taxon>
        <taxon>Pseudomonadota</taxon>
        <taxon>Gammaproteobacteria</taxon>
        <taxon>Lysobacterales</taxon>
        <taxon>Rhodanobacteraceae</taxon>
        <taxon>Rhodanobacter</taxon>
    </lineage>
</organism>
<dbReference type="SUPFAM" id="SSF111369">
    <property type="entry name" value="HlyD-like secretion proteins"/>
    <property type="match status" value="1"/>
</dbReference>
<dbReference type="InterPro" id="IPR058627">
    <property type="entry name" value="MdtA-like_C"/>
</dbReference>
<sequence length="394" mass="40994">MNHVQRAVGRQSMLIAGIHACSCIACDRYVIQWVGSCWRRNPILGTEGVSIRKVQCEIFGMKLQKALLLFVAVAPAMAQPVTLPARAVSYRPETHAWAQVESIAPLVLRSTVPARVSSVHVTPGQVVAAGEPLVSFGGPQLDGELAAARARLRAAQGELTAARNTAGSAARTYPLVTNRQALGSAQSALAAAQSRLVAAQAALATLRAQKTVSSPLAAVVSEVSVAPGADLSAGAPVVTLLPRGQLWLRAEYFDAAPIPSTITAHFTATSGAATQTVHLVAELPARAADGARILDFATISPAAWQAGDTGDLVMSGPPRAAVAVPASALILDAGKWYVLTDTSGKLARQPVVPGPAQGTDVVITTGLRPGVPVVVREAYLLYHRNFAAQYTPPD</sequence>
<dbReference type="PANTHER" id="PTHR30097:SF4">
    <property type="entry name" value="SLR6042 PROTEIN"/>
    <property type="match status" value="1"/>
</dbReference>
<dbReference type="GO" id="GO:0030313">
    <property type="term" value="C:cell envelope"/>
    <property type="evidence" value="ECO:0007669"/>
    <property type="project" value="TreeGrafter"/>
</dbReference>
<protein>
    <recommendedName>
        <fullName evidence="2">Multidrug resistance protein MdtA-like C-terminal permuted SH3 domain-containing protein</fullName>
    </recommendedName>
</protein>
<gene>
    <name evidence="3" type="ORF">CS053_04740</name>
</gene>
<dbReference type="Proteomes" id="UP000321807">
    <property type="component" value="Chromosome"/>
</dbReference>
<dbReference type="Gene3D" id="2.40.420.20">
    <property type="match status" value="1"/>
</dbReference>
<reference evidence="3 4" key="1">
    <citation type="submission" date="2019-08" db="EMBL/GenBank/DDBJ databases">
        <title>Complete genome sequence of Rhodanobacter glycinis strain T01E-68 isolated from tomato root.</title>
        <authorList>
            <person name="Weon H.-Y."/>
            <person name="Lee S.A."/>
        </authorList>
    </citation>
    <scope>NUCLEOTIDE SEQUENCE [LARGE SCALE GENOMIC DNA]</scope>
    <source>
        <strain evidence="3 4">T01E-68</strain>
    </source>
</reference>
<evidence type="ECO:0000313" key="3">
    <source>
        <dbReference type="EMBL" id="QEE23890.1"/>
    </source>
</evidence>
<keyword evidence="1" id="KW-0813">Transport</keyword>
<dbReference type="InterPro" id="IPR051909">
    <property type="entry name" value="MFP_Cation_Efflux"/>
</dbReference>
<dbReference type="Gene3D" id="2.40.50.100">
    <property type="match status" value="1"/>
</dbReference>
<dbReference type="Gene3D" id="1.10.287.470">
    <property type="entry name" value="Helix hairpin bin"/>
    <property type="match status" value="1"/>
</dbReference>
<feature type="domain" description="Multidrug resistance protein MdtA-like C-terminal permuted SH3" evidence="2">
    <location>
        <begin position="321"/>
        <end position="377"/>
    </location>
</feature>
<dbReference type="AlphaFoldDB" id="A0A5B9E0B5"/>
<dbReference type="KEGG" id="rgl:CS053_04740"/>
<dbReference type="RefSeq" id="WP_147626554.1">
    <property type="nucleotide sequence ID" value="NZ_CP042807.1"/>
</dbReference>
<dbReference type="EMBL" id="CP042807">
    <property type="protein sequence ID" value="QEE23890.1"/>
    <property type="molecule type" value="Genomic_DNA"/>
</dbReference>
<proteinExistence type="predicted"/>
<evidence type="ECO:0000313" key="4">
    <source>
        <dbReference type="Proteomes" id="UP000321807"/>
    </source>
</evidence>
<accession>A0A5B9E0B5</accession>
<name>A0A5B9E0B5_9GAMM</name>
<evidence type="ECO:0000259" key="2">
    <source>
        <dbReference type="Pfam" id="PF25967"/>
    </source>
</evidence>
<dbReference type="GO" id="GO:0060003">
    <property type="term" value="P:copper ion export"/>
    <property type="evidence" value="ECO:0007669"/>
    <property type="project" value="TreeGrafter"/>
</dbReference>
<evidence type="ECO:0000256" key="1">
    <source>
        <dbReference type="ARBA" id="ARBA00022448"/>
    </source>
</evidence>